<dbReference type="Pfam" id="PF07883">
    <property type="entry name" value="Cupin_2"/>
    <property type="match status" value="1"/>
</dbReference>
<comment type="caution">
    <text evidence="3">The sequence shown here is derived from an EMBL/GenBank/DDBJ whole genome shotgun (WGS) entry which is preliminary data.</text>
</comment>
<dbReference type="PANTHER" id="PTHR38599">
    <property type="entry name" value="CUPIN DOMAIN PROTEIN (AFU_ORTHOLOGUE AFUA_3G13620)"/>
    <property type="match status" value="1"/>
</dbReference>
<evidence type="ECO:0000313" key="3">
    <source>
        <dbReference type="EMBL" id="RWU21143.1"/>
    </source>
</evidence>
<dbReference type="InterPro" id="IPR013096">
    <property type="entry name" value="Cupin_2"/>
</dbReference>
<feature type="signal peptide" evidence="1">
    <location>
        <begin position="1"/>
        <end position="21"/>
    </location>
</feature>
<dbReference type="CDD" id="cd02234">
    <property type="entry name" value="cupin_BLR7677-like"/>
    <property type="match status" value="1"/>
</dbReference>
<gene>
    <name evidence="3" type="ORF">DM813_18255</name>
</gene>
<organism evidence="3 4">
    <name type="scientific">Pseudomonas alkylphenolica</name>
    <dbReference type="NCBI Taxonomy" id="237609"/>
    <lineage>
        <taxon>Bacteria</taxon>
        <taxon>Pseudomonadati</taxon>
        <taxon>Pseudomonadota</taxon>
        <taxon>Gammaproteobacteria</taxon>
        <taxon>Pseudomonadales</taxon>
        <taxon>Pseudomonadaceae</taxon>
        <taxon>Pseudomonas</taxon>
    </lineage>
</organism>
<dbReference type="SUPFAM" id="SSF51182">
    <property type="entry name" value="RmlC-like cupins"/>
    <property type="match status" value="1"/>
</dbReference>
<keyword evidence="1" id="KW-0732">Signal</keyword>
<dbReference type="PANTHER" id="PTHR38599:SF1">
    <property type="entry name" value="CUPIN DOMAIN PROTEIN (AFU_ORTHOLOGUE AFUA_3G13620)"/>
    <property type="match status" value="1"/>
</dbReference>
<dbReference type="Proteomes" id="UP000288983">
    <property type="component" value="Unassembled WGS sequence"/>
</dbReference>
<feature type="chain" id="PRO_5019470250" evidence="1">
    <location>
        <begin position="22"/>
        <end position="137"/>
    </location>
</feature>
<evidence type="ECO:0000313" key="4">
    <source>
        <dbReference type="Proteomes" id="UP000288983"/>
    </source>
</evidence>
<evidence type="ECO:0000256" key="1">
    <source>
        <dbReference type="SAM" id="SignalP"/>
    </source>
</evidence>
<dbReference type="InterPro" id="IPR011051">
    <property type="entry name" value="RmlC_Cupin_sf"/>
</dbReference>
<sequence length="137" mass="14464">MFTRILMAAAFAALSIGTASAADPVPGKVTLVFDRVLPNVPGKSMRGVLVEYGPGAASPAHTHPKTAFIYATVLEGAVRIQVNNEPEKLYKAGENFVEEPGSFHAVSANASDTQPARLLAVFVLDSSEKDLVTPVKK</sequence>
<reference evidence="3 4" key="1">
    <citation type="submission" date="2018-06" db="EMBL/GenBank/DDBJ databases">
        <title>Bacteria isolated from soil of Wuhan.</title>
        <authorList>
            <person name="Wei X."/>
            <person name="Chunhua H."/>
        </authorList>
    </citation>
    <scope>NUCLEOTIDE SEQUENCE [LARGE SCALE GENOMIC DNA]</scope>
    <source>
        <strain evidence="4">xwS2</strain>
    </source>
</reference>
<dbReference type="EMBL" id="QJRG01000047">
    <property type="protein sequence ID" value="RWU21143.1"/>
    <property type="molecule type" value="Genomic_DNA"/>
</dbReference>
<dbReference type="AlphaFoldDB" id="A0A443ZQ38"/>
<dbReference type="Gene3D" id="2.60.120.10">
    <property type="entry name" value="Jelly Rolls"/>
    <property type="match status" value="1"/>
</dbReference>
<proteinExistence type="predicted"/>
<protein>
    <submittedName>
        <fullName evidence="3">Cupin domain-containing protein</fullName>
    </submittedName>
</protein>
<dbReference type="InterPro" id="IPR014710">
    <property type="entry name" value="RmlC-like_jellyroll"/>
</dbReference>
<feature type="domain" description="Cupin type-2" evidence="2">
    <location>
        <begin position="49"/>
        <end position="122"/>
    </location>
</feature>
<dbReference type="RefSeq" id="WP_128324748.1">
    <property type="nucleotide sequence ID" value="NZ_QJRG01000047.1"/>
</dbReference>
<evidence type="ECO:0000259" key="2">
    <source>
        <dbReference type="Pfam" id="PF07883"/>
    </source>
</evidence>
<name>A0A443ZQ38_9PSED</name>
<accession>A0A443ZQ38</accession>
<dbReference type="OrthoDB" id="9813436at2"/>